<evidence type="ECO:0000313" key="2">
    <source>
        <dbReference type="EMBL" id="KJF44824.1"/>
    </source>
</evidence>
<proteinExistence type="predicted"/>
<reference evidence="2 3" key="1">
    <citation type="submission" date="2014-09" db="EMBL/GenBank/DDBJ databases">
        <title>Draft Genome Sequence of Draconibacterium sp. JN14CK-3.</title>
        <authorList>
            <person name="Dong C."/>
            <person name="Lai Q."/>
            <person name="Shao Z."/>
        </authorList>
    </citation>
    <scope>NUCLEOTIDE SEQUENCE [LARGE SCALE GENOMIC DNA]</scope>
    <source>
        <strain evidence="2 3">JN14CK-3</strain>
    </source>
</reference>
<dbReference type="RefSeq" id="WP_045026353.1">
    <property type="nucleotide sequence ID" value="NZ_JRHC01000001.1"/>
</dbReference>
<evidence type="ECO:0000256" key="1">
    <source>
        <dbReference type="SAM" id="Phobius"/>
    </source>
</evidence>
<dbReference type="InterPro" id="IPR051675">
    <property type="entry name" value="Endo/Exo/Phosphatase_dom_1"/>
</dbReference>
<evidence type="ECO:0000313" key="3">
    <source>
        <dbReference type="Proteomes" id="UP000032544"/>
    </source>
</evidence>
<dbReference type="AlphaFoldDB" id="A0A0D8JDQ1"/>
<dbReference type="SUPFAM" id="SSF47781">
    <property type="entry name" value="RuvA domain 2-like"/>
    <property type="match status" value="4"/>
</dbReference>
<dbReference type="Proteomes" id="UP000032544">
    <property type="component" value="Unassembled WGS sequence"/>
</dbReference>
<dbReference type="EMBL" id="JRHC01000001">
    <property type="protein sequence ID" value="KJF44824.1"/>
    <property type="molecule type" value="Genomic_DNA"/>
</dbReference>
<feature type="transmembrane region" description="Helical" evidence="1">
    <location>
        <begin position="21"/>
        <end position="40"/>
    </location>
</feature>
<keyword evidence="1" id="KW-0472">Membrane</keyword>
<evidence type="ECO:0008006" key="4">
    <source>
        <dbReference type="Google" id="ProtNLM"/>
    </source>
</evidence>
<dbReference type="GO" id="GO:0015628">
    <property type="term" value="P:protein secretion by the type II secretion system"/>
    <property type="evidence" value="ECO:0007669"/>
    <property type="project" value="TreeGrafter"/>
</dbReference>
<keyword evidence="3" id="KW-1185">Reference proteome</keyword>
<dbReference type="PANTHER" id="PTHR21180">
    <property type="entry name" value="ENDONUCLEASE/EXONUCLEASE/PHOSPHATASE FAMILY DOMAIN-CONTAINING PROTEIN 1"/>
    <property type="match status" value="1"/>
</dbReference>
<accession>A0A0D8JDQ1</accession>
<sequence>MRKAWLKIKNGFLSYTRGDRVGVIVLSVLILMLLGANAYLKRIAPKPYYTPEQFAEIQAQWKAAWQTNKNSASLTLFHFNPNTITESALDSLDMPDPIKRNIIKYRAAGGSFKSKTDLLKLYGMSDSVYRHLEPFLDLPEAIAKAQTKKISRPEPEKPSGFFDPNTASKEELQKFGFSSYQASNIVSYRNSGGSYHQPEDLLKIYGLDSTTLASISPYLKIEAVMEPPGDFSNELYVVELNSADTSDLIKLNGIGSVYASRIIKYRDLLGGFCNVNQLMEVYGFSEELFATVKPAVTVDTTAIKPIRINYAEFSELIRHPYFDKSNVKAILNEKDKNGPIKKLSDLEALESVDAEFIDKIRPYVTCR</sequence>
<organism evidence="2 3">
    <name type="scientific">Draconibacterium sediminis</name>
    <dbReference type="NCBI Taxonomy" id="1544798"/>
    <lineage>
        <taxon>Bacteria</taxon>
        <taxon>Pseudomonadati</taxon>
        <taxon>Bacteroidota</taxon>
        <taxon>Bacteroidia</taxon>
        <taxon>Marinilabiliales</taxon>
        <taxon>Prolixibacteraceae</taxon>
        <taxon>Draconibacterium</taxon>
    </lineage>
</organism>
<keyword evidence="1" id="KW-0812">Transmembrane</keyword>
<keyword evidence="1" id="KW-1133">Transmembrane helix</keyword>
<dbReference type="GO" id="GO:0015627">
    <property type="term" value="C:type II protein secretion system complex"/>
    <property type="evidence" value="ECO:0007669"/>
    <property type="project" value="TreeGrafter"/>
</dbReference>
<dbReference type="Gene3D" id="1.10.150.320">
    <property type="entry name" value="Photosystem II 12 kDa extrinsic protein"/>
    <property type="match status" value="1"/>
</dbReference>
<dbReference type="OrthoDB" id="981124at2"/>
<comment type="caution">
    <text evidence="2">The sequence shown here is derived from an EMBL/GenBank/DDBJ whole genome shotgun (WGS) entry which is preliminary data.</text>
</comment>
<dbReference type="STRING" id="1544798.LH29_05120"/>
<dbReference type="Pfam" id="PF12836">
    <property type="entry name" value="HHH_3"/>
    <property type="match status" value="3"/>
</dbReference>
<dbReference type="PANTHER" id="PTHR21180:SF32">
    <property type="entry name" value="ENDONUCLEASE_EXONUCLEASE_PHOSPHATASE FAMILY DOMAIN-CONTAINING PROTEIN 1"/>
    <property type="match status" value="1"/>
</dbReference>
<name>A0A0D8JDQ1_9BACT</name>
<protein>
    <recommendedName>
        <fullName evidence="4">Helix-hairpin-helix domain-containing protein</fullName>
    </recommendedName>
</protein>
<dbReference type="InterPro" id="IPR010994">
    <property type="entry name" value="RuvA_2-like"/>
</dbReference>
<gene>
    <name evidence="2" type="ORF">LH29_05120</name>
</gene>
<dbReference type="Gene3D" id="1.10.150.280">
    <property type="entry name" value="AF1531-like domain"/>
    <property type="match status" value="1"/>
</dbReference>